<dbReference type="InterPro" id="IPR057569">
    <property type="entry name" value="C2_nem"/>
</dbReference>
<reference evidence="4" key="1">
    <citation type="submission" date="2017-02" db="UniProtKB">
        <authorList>
            <consortium name="WormBaseParasite"/>
        </authorList>
    </citation>
    <scope>IDENTIFICATION</scope>
</reference>
<organism evidence="3 4">
    <name type="scientific">Strongyloides papillosus</name>
    <name type="common">Intestinal threadworm</name>
    <dbReference type="NCBI Taxonomy" id="174720"/>
    <lineage>
        <taxon>Eukaryota</taxon>
        <taxon>Metazoa</taxon>
        <taxon>Ecdysozoa</taxon>
        <taxon>Nematoda</taxon>
        <taxon>Chromadorea</taxon>
        <taxon>Rhabditida</taxon>
        <taxon>Tylenchina</taxon>
        <taxon>Panagrolaimomorpha</taxon>
        <taxon>Strongyloidoidea</taxon>
        <taxon>Strongyloididae</taxon>
        <taxon>Strongyloides</taxon>
    </lineage>
</organism>
<keyword evidence="1" id="KW-1133">Transmembrane helix</keyword>
<evidence type="ECO:0000313" key="4">
    <source>
        <dbReference type="WBParaSite" id="SPAL_0001308200.1"/>
    </source>
</evidence>
<evidence type="ECO:0000259" key="2">
    <source>
        <dbReference type="Pfam" id="PF25330"/>
    </source>
</evidence>
<dbReference type="InterPro" id="IPR040426">
    <property type="entry name" value="C05B5.4-like"/>
</dbReference>
<dbReference type="AlphaFoldDB" id="A0A0N5C553"/>
<protein>
    <submittedName>
        <fullName evidence="4">DUF4793 domain-containing protein</fullName>
    </submittedName>
</protein>
<sequence>MLIINESPLWIVAKLKSIEWRRSCLSTERCAEPRFQLITSLLNEFEMHRIDSPVNVESVLIRQITLNVFFENAYPENVLLKGYIVGLDPLYKIPSECDKSKEILVFKSEDKQNISDTKVIVELQGRCFNAYVEVTKYQHTCPWCLDRPLKIEDESEMENKNSSILSFNHIPVTIEMLIFLGIIILIMTTGCSVCLISIVITNYKRNFKGESLSMFNNQKSVNTLIDTTLPSQPTRYTNTSQINNTLTRKTLGFPMESTYETIDSCENGAYNMNKNEEYVEYVISNNLNRTIYPTIHKLELSRKSDLLNKAIPPLSDPKKMNNSRSICELQNSFI</sequence>
<feature type="transmembrane region" description="Helical" evidence="1">
    <location>
        <begin position="176"/>
        <end position="200"/>
    </location>
</feature>
<feature type="domain" description="C2" evidence="2">
    <location>
        <begin position="9"/>
        <end position="139"/>
    </location>
</feature>
<keyword evidence="1" id="KW-0812">Transmembrane</keyword>
<proteinExistence type="predicted"/>
<evidence type="ECO:0000256" key="1">
    <source>
        <dbReference type="SAM" id="Phobius"/>
    </source>
</evidence>
<dbReference type="PANTHER" id="PTHR38626">
    <property type="entry name" value="SKN-1 DEPENDENT ZYGOTIC TRANSCRIPT-RELATED"/>
    <property type="match status" value="1"/>
</dbReference>
<accession>A0A0N5C553</accession>
<dbReference type="Proteomes" id="UP000046392">
    <property type="component" value="Unplaced"/>
</dbReference>
<dbReference type="Pfam" id="PF25330">
    <property type="entry name" value="C2_nem"/>
    <property type="match status" value="1"/>
</dbReference>
<keyword evidence="1" id="KW-0472">Membrane</keyword>
<evidence type="ECO:0000313" key="3">
    <source>
        <dbReference type="Proteomes" id="UP000046392"/>
    </source>
</evidence>
<keyword evidence="3" id="KW-1185">Reference proteome</keyword>
<name>A0A0N5C553_STREA</name>
<dbReference type="PANTHER" id="PTHR38626:SF4">
    <property type="entry name" value="SKN-1 DEPENDENT ZYGOTIC TRANSCRIPT"/>
    <property type="match status" value="1"/>
</dbReference>
<dbReference type="WBParaSite" id="SPAL_0001308200.1">
    <property type="protein sequence ID" value="SPAL_0001308200.1"/>
    <property type="gene ID" value="SPAL_0001308200"/>
</dbReference>